<keyword evidence="3" id="KW-1185">Reference proteome</keyword>
<evidence type="ECO:0000313" key="2">
    <source>
        <dbReference type="EMBL" id="KNX37930.1"/>
    </source>
</evidence>
<feature type="compositionally biased region" description="Low complexity" evidence="1">
    <location>
        <begin position="30"/>
        <end position="45"/>
    </location>
</feature>
<dbReference type="Proteomes" id="UP000037397">
    <property type="component" value="Unassembled WGS sequence"/>
</dbReference>
<sequence>MILAPDEAGVEVHTTSAGREDIARGRDYSSHSASPPESTTPHTTTGFVPVFQAERAPWVAGLGWAPAGKDWLVVRDARAHTSRFSVPSISAAGGEDVQARAAGPGRLDLTVSDVGAPSRTVGTAAVSASSVTRPTAAYVIDSDASPTISLTYTQRLVADPTDKDAAAVTAPVTAMDSFSRTVPPT</sequence>
<evidence type="ECO:0000313" key="3">
    <source>
        <dbReference type="Proteomes" id="UP000037397"/>
    </source>
</evidence>
<dbReference type="EMBL" id="LAIR01000002">
    <property type="protein sequence ID" value="KNX37930.1"/>
    <property type="molecule type" value="Genomic_DNA"/>
</dbReference>
<dbReference type="STRING" id="1631356.VV01_13445"/>
<organism evidence="2 3">
    <name type="scientific">Luteipulveratus halotolerans</name>
    <dbReference type="NCBI Taxonomy" id="1631356"/>
    <lineage>
        <taxon>Bacteria</taxon>
        <taxon>Bacillati</taxon>
        <taxon>Actinomycetota</taxon>
        <taxon>Actinomycetes</taxon>
        <taxon>Micrococcales</taxon>
        <taxon>Dermacoccaceae</taxon>
        <taxon>Luteipulveratus</taxon>
    </lineage>
</organism>
<accession>A0A0L6CJY7</accession>
<feature type="region of interest" description="Disordered" evidence="1">
    <location>
        <begin position="1"/>
        <end position="45"/>
    </location>
</feature>
<proteinExistence type="predicted"/>
<name>A0A0L6CJY7_9MICO</name>
<gene>
    <name evidence="2" type="ORF">VV01_13445</name>
</gene>
<evidence type="ECO:0000256" key="1">
    <source>
        <dbReference type="SAM" id="MobiDB-lite"/>
    </source>
</evidence>
<feature type="compositionally biased region" description="Basic and acidic residues" evidence="1">
    <location>
        <begin position="18"/>
        <end position="29"/>
    </location>
</feature>
<comment type="caution">
    <text evidence="2">The sequence shown here is derived from an EMBL/GenBank/DDBJ whole genome shotgun (WGS) entry which is preliminary data.</text>
</comment>
<reference evidence="3" key="1">
    <citation type="submission" date="2015-03" db="EMBL/GenBank/DDBJ databases">
        <title>Luteipulveratus halotolerans sp. nov., a novel actinobacterium (Dermacoccaceae) from Sarawak, Malaysia.</title>
        <authorList>
            <person name="Juboi H."/>
            <person name="Basik A."/>
            <person name="Shamsul S.S."/>
            <person name="Arnold P."/>
            <person name="Schmitt E.K."/>
            <person name="Sanglier J.-J."/>
            <person name="Yeo T."/>
        </authorList>
    </citation>
    <scope>NUCLEOTIDE SEQUENCE [LARGE SCALE GENOMIC DNA]</scope>
    <source>
        <strain evidence="3">C296001</strain>
    </source>
</reference>
<dbReference type="RefSeq" id="WP_197275041.1">
    <property type="nucleotide sequence ID" value="NZ_LAIR01000002.1"/>
</dbReference>
<protein>
    <submittedName>
        <fullName evidence="2">Uncharacterized protein</fullName>
    </submittedName>
</protein>
<dbReference type="AlphaFoldDB" id="A0A0L6CJY7"/>